<evidence type="ECO:0000313" key="1">
    <source>
        <dbReference type="EMBL" id="KVI08573.1"/>
    </source>
</evidence>
<dbReference type="EMBL" id="LEKV01001106">
    <property type="protein sequence ID" value="KVI08573.1"/>
    <property type="molecule type" value="Genomic_DNA"/>
</dbReference>
<protein>
    <submittedName>
        <fullName evidence="1">Uncharacterized protein</fullName>
    </submittedName>
</protein>
<organism evidence="1 2">
    <name type="scientific">Cynara cardunculus var. scolymus</name>
    <name type="common">Globe artichoke</name>
    <name type="synonym">Cynara scolymus</name>
    <dbReference type="NCBI Taxonomy" id="59895"/>
    <lineage>
        <taxon>Eukaryota</taxon>
        <taxon>Viridiplantae</taxon>
        <taxon>Streptophyta</taxon>
        <taxon>Embryophyta</taxon>
        <taxon>Tracheophyta</taxon>
        <taxon>Spermatophyta</taxon>
        <taxon>Magnoliopsida</taxon>
        <taxon>eudicotyledons</taxon>
        <taxon>Gunneridae</taxon>
        <taxon>Pentapetalae</taxon>
        <taxon>asterids</taxon>
        <taxon>campanulids</taxon>
        <taxon>Asterales</taxon>
        <taxon>Asteraceae</taxon>
        <taxon>Carduoideae</taxon>
        <taxon>Cardueae</taxon>
        <taxon>Carduinae</taxon>
        <taxon>Cynara</taxon>
    </lineage>
</organism>
<accession>A0A103YGD2</accession>
<dbReference type="AlphaFoldDB" id="A0A103YGD2"/>
<evidence type="ECO:0000313" key="2">
    <source>
        <dbReference type="Proteomes" id="UP000243975"/>
    </source>
</evidence>
<comment type="caution">
    <text evidence="1">The sequence shown here is derived from an EMBL/GenBank/DDBJ whole genome shotgun (WGS) entry which is preliminary data.</text>
</comment>
<dbReference type="Proteomes" id="UP000243975">
    <property type="component" value="Unassembled WGS sequence"/>
</dbReference>
<dbReference type="Gramene" id="KVI08573">
    <property type="protein sequence ID" value="KVI08573"/>
    <property type="gene ID" value="Ccrd_013074"/>
</dbReference>
<proteinExistence type="predicted"/>
<sequence>VWNNFTETGAAAGLSPLQQEISKQQHQRFNSSCAVFVVFETAKHRCAVLSKQQQLFINSSADWNRSSLNSTWLLFFASNYNSSVQNYNSLWDCFWFETTELQGSLGVVFAGLFGQVHSQQQFFF</sequence>
<feature type="non-terminal residue" evidence="1">
    <location>
        <position position="1"/>
    </location>
</feature>
<gene>
    <name evidence="1" type="ORF">Ccrd_013074</name>
</gene>
<reference evidence="1 2" key="1">
    <citation type="journal article" date="2016" name="Sci. Rep.">
        <title>The genome sequence of the outbreeding globe artichoke constructed de novo incorporating a phase-aware low-pass sequencing strategy of F1 progeny.</title>
        <authorList>
            <person name="Scaglione D."/>
            <person name="Reyes-Chin-Wo S."/>
            <person name="Acquadro A."/>
            <person name="Froenicke L."/>
            <person name="Portis E."/>
            <person name="Beitel C."/>
            <person name="Tirone M."/>
            <person name="Mauro R."/>
            <person name="Lo Monaco A."/>
            <person name="Mauromicale G."/>
            <person name="Faccioli P."/>
            <person name="Cattivelli L."/>
            <person name="Rieseberg L."/>
            <person name="Michelmore R."/>
            <person name="Lanteri S."/>
        </authorList>
    </citation>
    <scope>NUCLEOTIDE SEQUENCE [LARGE SCALE GENOMIC DNA]</scope>
    <source>
        <strain evidence="1">2C</strain>
    </source>
</reference>
<name>A0A103YGD2_CYNCS</name>
<keyword evidence="2" id="KW-1185">Reference proteome</keyword>